<feature type="domain" description="C2H2-type" evidence="12">
    <location>
        <begin position="317"/>
        <end position="345"/>
    </location>
</feature>
<dbReference type="PROSITE" id="PS50157">
    <property type="entry name" value="ZINC_FINGER_C2H2_2"/>
    <property type="match status" value="8"/>
</dbReference>
<feature type="domain" description="BED-type" evidence="13">
    <location>
        <begin position="802"/>
        <end position="847"/>
    </location>
</feature>
<evidence type="ECO:0000313" key="14">
    <source>
        <dbReference type="EMBL" id="CAG9564663.1"/>
    </source>
</evidence>
<comment type="subcellular location">
    <subcellularLocation>
        <location evidence="1">Nucleus</location>
    </subcellularLocation>
</comment>
<feature type="region of interest" description="Disordered" evidence="11">
    <location>
        <begin position="933"/>
        <end position="966"/>
    </location>
</feature>
<dbReference type="AlphaFoldDB" id="A0A8J2QMC4"/>
<evidence type="ECO:0000259" key="12">
    <source>
        <dbReference type="PROSITE" id="PS50157"/>
    </source>
</evidence>
<feature type="domain" description="C2H2-type" evidence="12">
    <location>
        <begin position="882"/>
        <end position="909"/>
    </location>
</feature>
<feature type="region of interest" description="Disordered" evidence="11">
    <location>
        <begin position="235"/>
        <end position="258"/>
    </location>
</feature>
<feature type="compositionally biased region" description="Low complexity" evidence="11">
    <location>
        <begin position="936"/>
        <end position="949"/>
    </location>
</feature>
<dbReference type="GO" id="GO:0008757">
    <property type="term" value="F:S-adenosylmethionine-dependent methyltransferase activity"/>
    <property type="evidence" value="ECO:0007669"/>
    <property type="project" value="UniProtKB-ARBA"/>
</dbReference>
<feature type="compositionally biased region" description="Basic and acidic residues" evidence="11">
    <location>
        <begin position="707"/>
        <end position="716"/>
    </location>
</feature>
<evidence type="ECO:0000256" key="8">
    <source>
        <dbReference type="ARBA" id="ARBA00023163"/>
    </source>
</evidence>
<feature type="domain" description="C2H2-type" evidence="12">
    <location>
        <begin position="825"/>
        <end position="852"/>
    </location>
</feature>
<feature type="domain" description="C2H2-type" evidence="12">
    <location>
        <begin position="346"/>
        <end position="373"/>
    </location>
</feature>
<feature type="compositionally biased region" description="Basic and acidic residues" evidence="11">
    <location>
        <begin position="550"/>
        <end position="576"/>
    </location>
</feature>
<reference evidence="14" key="1">
    <citation type="submission" date="2021-09" db="EMBL/GenBank/DDBJ databases">
        <authorList>
            <person name="Martin H S."/>
        </authorList>
    </citation>
    <scope>NUCLEOTIDE SEQUENCE</scope>
</reference>
<dbReference type="FunFam" id="3.30.160.60:FF:000112">
    <property type="entry name" value="Mds1 and evi1 complex locus protein"/>
    <property type="match status" value="1"/>
</dbReference>
<feature type="region of interest" description="Disordered" evidence="11">
    <location>
        <begin position="627"/>
        <end position="738"/>
    </location>
</feature>
<evidence type="ECO:0000256" key="5">
    <source>
        <dbReference type="ARBA" id="ARBA00022833"/>
    </source>
</evidence>
<dbReference type="GO" id="GO:0006355">
    <property type="term" value="P:regulation of DNA-templated transcription"/>
    <property type="evidence" value="ECO:0007669"/>
    <property type="project" value="UniProtKB-ARBA"/>
</dbReference>
<dbReference type="PROSITE" id="PS00028">
    <property type="entry name" value="ZINC_FINGER_C2H2_1"/>
    <property type="match status" value="7"/>
</dbReference>
<evidence type="ECO:0000256" key="9">
    <source>
        <dbReference type="ARBA" id="ARBA00023242"/>
    </source>
</evidence>
<dbReference type="GO" id="GO:0003677">
    <property type="term" value="F:DNA binding"/>
    <property type="evidence" value="ECO:0007669"/>
    <property type="project" value="UniProtKB-KW"/>
</dbReference>
<evidence type="ECO:0000256" key="6">
    <source>
        <dbReference type="ARBA" id="ARBA00023015"/>
    </source>
</evidence>
<dbReference type="PANTHER" id="PTHR16515">
    <property type="entry name" value="PR DOMAIN ZINC FINGER PROTEIN"/>
    <property type="match status" value="1"/>
</dbReference>
<dbReference type="InterPro" id="IPR001214">
    <property type="entry name" value="SET_dom"/>
</dbReference>
<evidence type="ECO:0000313" key="15">
    <source>
        <dbReference type="Proteomes" id="UP000789524"/>
    </source>
</evidence>
<evidence type="ECO:0000256" key="2">
    <source>
        <dbReference type="ARBA" id="ARBA00022723"/>
    </source>
</evidence>
<feature type="compositionally biased region" description="Basic and acidic residues" evidence="11">
    <location>
        <begin position="678"/>
        <end position="693"/>
    </location>
</feature>
<dbReference type="GO" id="GO:0008276">
    <property type="term" value="F:protein methyltransferase activity"/>
    <property type="evidence" value="ECO:0007669"/>
    <property type="project" value="UniProtKB-ARBA"/>
</dbReference>
<dbReference type="InterPro" id="IPR003656">
    <property type="entry name" value="Znf_BED"/>
</dbReference>
<feature type="compositionally biased region" description="Polar residues" evidence="11">
    <location>
        <begin position="627"/>
        <end position="636"/>
    </location>
</feature>
<feature type="domain" description="C2H2-type" evidence="12">
    <location>
        <begin position="403"/>
        <end position="431"/>
    </location>
</feature>
<evidence type="ECO:0000256" key="11">
    <source>
        <dbReference type="SAM" id="MobiDB-lite"/>
    </source>
</evidence>
<feature type="compositionally biased region" description="Basic and acidic residues" evidence="11">
    <location>
        <begin position="528"/>
        <end position="538"/>
    </location>
</feature>
<feature type="domain" description="C2H2-type" evidence="12">
    <location>
        <begin position="853"/>
        <end position="881"/>
    </location>
</feature>
<feature type="region of interest" description="Disordered" evidence="11">
    <location>
        <begin position="1"/>
        <end position="38"/>
    </location>
</feature>
<dbReference type="PROSITE" id="PS50808">
    <property type="entry name" value="ZF_BED"/>
    <property type="match status" value="1"/>
</dbReference>
<gene>
    <name evidence="14" type="ORF">DCHRY22_LOCUS5627</name>
</gene>
<dbReference type="InterPro" id="IPR046341">
    <property type="entry name" value="SET_dom_sf"/>
</dbReference>
<keyword evidence="2" id="KW-0479">Metal-binding</keyword>
<evidence type="ECO:0000256" key="3">
    <source>
        <dbReference type="ARBA" id="ARBA00022737"/>
    </source>
</evidence>
<dbReference type="SMART" id="SM00355">
    <property type="entry name" value="ZnF_C2H2"/>
    <property type="match status" value="9"/>
</dbReference>
<dbReference type="PANTHER" id="PTHR16515:SF49">
    <property type="entry name" value="GASTRULA ZINC FINGER PROTEIN XLCGF49.1-LIKE-RELATED"/>
    <property type="match status" value="1"/>
</dbReference>
<comment type="caution">
    <text evidence="14">The sequence shown here is derived from an EMBL/GenBank/DDBJ whole genome shotgun (WGS) entry which is preliminary data.</text>
</comment>
<name>A0A8J2QMC4_9NEOP</name>
<keyword evidence="4 10" id="KW-0863">Zinc-finger</keyword>
<dbReference type="Proteomes" id="UP000789524">
    <property type="component" value="Unassembled WGS sequence"/>
</dbReference>
<dbReference type="InterPro" id="IPR013087">
    <property type="entry name" value="Znf_C2H2_type"/>
</dbReference>
<feature type="region of interest" description="Disordered" evidence="11">
    <location>
        <begin position="528"/>
        <end position="607"/>
    </location>
</feature>
<keyword evidence="6" id="KW-0805">Transcription regulation</keyword>
<dbReference type="FunFam" id="3.30.160.60:FF:001912">
    <property type="entry name" value="Hamlet, isoform B"/>
    <property type="match status" value="1"/>
</dbReference>
<feature type="domain" description="C2H2-type" evidence="12">
    <location>
        <begin position="374"/>
        <end position="401"/>
    </location>
</feature>
<dbReference type="Gene3D" id="3.30.160.60">
    <property type="entry name" value="Classic Zinc Finger"/>
    <property type="match status" value="7"/>
</dbReference>
<keyword evidence="15" id="KW-1185">Reference proteome</keyword>
<organism evidence="14 15">
    <name type="scientific">Danaus chrysippus</name>
    <name type="common">African queen</name>
    <dbReference type="NCBI Taxonomy" id="151541"/>
    <lineage>
        <taxon>Eukaryota</taxon>
        <taxon>Metazoa</taxon>
        <taxon>Ecdysozoa</taxon>
        <taxon>Arthropoda</taxon>
        <taxon>Hexapoda</taxon>
        <taxon>Insecta</taxon>
        <taxon>Pterygota</taxon>
        <taxon>Neoptera</taxon>
        <taxon>Endopterygota</taxon>
        <taxon>Lepidoptera</taxon>
        <taxon>Glossata</taxon>
        <taxon>Ditrysia</taxon>
        <taxon>Papilionoidea</taxon>
        <taxon>Nymphalidae</taxon>
        <taxon>Danainae</taxon>
        <taxon>Danaini</taxon>
        <taxon>Danaina</taxon>
        <taxon>Danaus</taxon>
        <taxon>Anosia</taxon>
    </lineage>
</organism>
<dbReference type="GO" id="GO:0008170">
    <property type="term" value="F:N-methyltransferase activity"/>
    <property type="evidence" value="ECO:0007669"/>
    <property type="project" value="UniProtKB-ARBA"/>
</dbReference>
<dbReference type="FunFam" id="3.30.160.60:FF:000150">
    <property type="entry name" value="Mds1 and evi1 complex locus protein"/>
    <property type="match status" value="1"/>
</dbReference>
<dbReference type="FunFam" id="3.30.160.60:FF:000929">
    <property type="entry name" value="Uncharacterized protein, isoform B"/>
    <property type="match status" value="1"/>
</dbReference>
<dbReference type="InterPro" id="IPR036236">
    <property type="entry name" value="Znf_C2H2_sf"/>
</dbReference>
<evidence type="ECO:0000256" key="1">
    <source>
        <dbReference type="ARBA" id="ARBA00004123"/>
    </source>
</evidence>
<proteinExistence type="predicted"/>
<dbReference type="Pfam" id="PF21549">
    <property type="entry name" value="PRDM2_PR"/>
    <property type="match status" value="1"/>
</dbReference>
<keyword evidence="7" id="KW-0238">DNA-binding</keyword>
<dbReference type="GO" id="GO:0008270">
    <property type="term" value="F:zinc ion binding"/>
    <property type="evidence" value="ECO:0007669"/>
    <property type="project" value="UniProtKB-KW"/>
</dbReference>
<evidence type="ECO:0000259" key="13">
    <source>
        <dbReference type="PROSITE" id="PS50808"/>
    </source>
</evidence>
<dbReference type="OrthoDB" id="9368434at2759"/>
<evidence type="ECO:0000256" key="10">
    <source>
        <dbReference type="PROSITE-ProRule" id="PRU00042"/>
    </source>
</evidence>
<feature type="compositionally biased region" description="Polar residues" evidence="11">
    <location>
        <begin position="235"/>
        <end position="245"/>
    </location>
</feature>
<dbReference type="InterPro" id="IPR050331">
    <property type="entry name" value="Zinc_finger"/>
</dbReference>
<evidence type="ECO:0000256" key="7">
    <source>
        <dbReference type="ARBA" id="ARBA00023125"/>
    </source>
</evidence>
<dbReference type="FunFam" id="3.30.160.60:FF:000159">
    <property type="entry name" value="Mds1 and evi1 complex locus protein"/>
    <property type="match status" value="1"/>
</dbReference>
<sequence>MKMSAADSQESVSPPPSPSSGTSESAPTLVHIKQENMAPGTDMKEYYNALDFGLQESYLSNYEYSRKYFSRPLDLPNDRFLDQTKTPDDEDDFMDLEKSEPNLPRELKLMKSGGIVAKTNIPAGTKYGPFNGKSEILIVPSIVKPRCPLSELARCRKMTLPVFGKNGVRSWLEAAADKSNWFKLVRCATSPHEVNLQHEKFAGQVWYKVTKDVSAGQELLVGPWASLPLQDVLTTGRESASSHSHQQQDEEDREDTKPRCSFCDEPFPNIDALDRHLIQAHAQPASAYHCELCNRAYSSRALLLRHRALTHTDIRKYPCENCPKVFTDPSNLQRHIRAQHVGARSHACPECGKTFATSSGLKQHTHIHSSVKPFQCKVCFKAYTQFSNLCRHKRMHVACRALVECGKCGQSFTSYASLTKHKRFCDTASATNVNLRGQIGQGLPQIPPIPNVMNNPNNTNPFPMYRGPALPLPYNTFAHYPAFISAAAAAACPPDFLSPLLFNVQGARLAMEHDLVLNASLMAKQQQEERMSVKKETESIDSSTSVDMINKAKEMTRDEKDMDVDRVTPKPQEHYVKQSPPSAEEATSKQRPSPVMPLSTTVGPFDFTRNETKHNSLYDFSLKNNNETLENKSMSPQPKDLTRNSMSSDVEKQSRYSNLEEETKEQNDQPLDLSVTRKQRDKDSDLENDDHSFRNSSVKSYSPAESPVDRENKTPENETTDVDVEAVEPKREDSPVSMMSPPLAFPMAVHAQHNNSLMNAMYPPRFTRFHSTSDSILSSQHSPYVPSPFNFLSPLLGTDGPDRQSSAYAKFRELSAGSGKLRDRYACKFCGKVFPRSANLTRHLRTHTGEQPYKCKYCERSFSISSNLQRHVRNIHNKERPFRCQLCDRCFGQQTNLDRHLKKHEAEGGDSPSSGDTEHDACFDDIRSFMGKVTCSPGAGSPSATSPHPSHAPHPPHRPSALSIST</sequence>
<keyword evidence="8" id="KW-0804">Transcription</keyword>
<dbReference type="EMBL" id="CAKASE010000051">
    <property type="protein sequence ID" value="CAG9564663.1"/>
    <property type="molecule type" value="Genomic_DNA"/>
</dbReference>
<keyword evidence="3" id="KW-0677">Repeat</keyword>
<dbReference type="Gene3D" id="2.170.270.10">
    <property type="entry name" value="SET domain"/>
    <property type="match status" value="1"/>
</dbReference>
<keyword evidence="5" id="KW-0862">Zinc</keyword>
<feature type="domain" description="C2H2-type" evidence="12">
    <location>
        <begin position="288"/>
        <end position="316"/>
    </location>
</feature>
<dbReference type="SUPFAM" id="SSF57667">
    <property type="entry name" value="beta-beta-alpha zinc fingers"/>
    <property type="match status" value="5"/>
</dbReference>
<keyword evidence="9" id="KW-0539">Nucleus</keyword>
<dbReference type="FunFam" id="3.30.160.60:FF:000126">
    <property type="entry name" value="Mds1 and evi1 complex locus protein"/>
    <property type="match status" value="1"/>
</dbReference>
<dbReference type="GO" id="GO:0005634">
    <property type="term" value="C:nucleus"/>
    <property type="evidence" value="ECO:0007669"/>
    <property type="project" value="UniProtKB-SubCell"/>
</dbReference>
<dbReference type="Pfam" id="PF00096">
    <property type="entry name" value="zf-C2H2"/>
    <property type="match status" value="7"/>
</dbReference>
<accession>A0A8J2QMC4</accession>
<protein>
    <submittedName>
        <fullName evidence="14">(African queen) hypothetical protein</fullName>
    </submittedName>
</protein>
<evidence type="ECO:0000256" key="4">
    <source>
        <dbReference type="ARBA" id="ARBA00022771"/>
    </source>
</evidence>